<organism evidence="1 2">
    <name type="scientific">Paxillus rubicundulus Ve08.2h10</name>
    <dbReference type="NCBI Taxonomy" id="930991"/>
    <lineage>
        <taxon>Eukaryota</taxon>
        <taxon>Fungi</taxon>
        <taxon>Dikarya</taxon>
        <taxon>Basidiomycota</taxon>
        <taxon>Agaricomycotina</taxon>
        <taxon>Agaricomycetes</taxon>
        <taxon>Agaricomycetidae</taxon>
        <taxon>Boletales</taxon>
        <taxon>Paxilineae</taxon>
        <taxon>Paxillaceae</taxon>
        <taxon>Paxillus</taxon>
    </lineage>
</organism>
<dbReference type="HOGENOM" id="CLU_2688537_0_0_1"/>
<gene>
    <name evidence="1" type="ORF">PAXRUDRAFT_21490</name>
</gene>
<accession>A0A0D0CBL4</accession>
<evidence type="ECO:0000313" key="1">
    <source>
        <dbReference type="EMBL" id="KIK72873.1"/>
    </source>
</evidence>
<sequence>MAEALGSNESDTNKVREKALKERFLAKKNEELLCEPTLLLDQTGVILAWHLPGVLYKEFQRDSVRNLEFLFPDK</sequence>
<dbReference type="AlphaFoldDB" id="A0A0D0CBL4"/>
<dbReference type="OrthoDB" id="2689747at2759"/>
<evidence type="ECO:0000313" key="2">
    <source>
        <dbReference type="Proteomes" id="UP000054538"/>
    </source>
</evidence>
<proteinExistence type="predicted"/>
<name>A0A0D0CBL4_9AGAM</name>
<keyword evidence="2" id="KW-1185">Reference proteome</keyword>
<dbReference type="Proteomes" id="UP000054538">
    <property type="component" value="Unassembled WGS sequence"/>
</dbReference>
<dbReference type="InParanoid" id="A0A0D0CBL4"/>
<dbReference type="EMBL" id="KN830350">
    <property type="protein sequence ID" value="KIK72873.1"/>
    <property type="molecule type" value="Genomic_DNA"/>
</dbReference>
<reference evidence="1 2" key="1">
    <citation type="submission" date="2014-04" db="EMBL/GenBank/DDBJ databases">
        <authorList>
            <consortium name="DOE Joint Genome Institute"/>
            <person name="Kuo A."/>
            <person name="Kohler A."/>
            <person name="Jargeat P."/>
            <person name="Nagy L.G."/>
            <person name="Floudas D."/>
            <person name="Copeland A."/>
            <person name="Barry K.W."/>
            <person name="Cichocki N."/>
            <person name="Veneault-Fourrey C."/>
            <person name="LaButti K."/>
            <person name="Lindquist E.A."/>
            <person name="Lipzen A."/>
            <person name="Lundell T."/>
            <person name="Morin E."/>
            <person name="Murat C."/>
            <person name="Sun H."/>
            <person name="Tunlid A."/>
            <person name="Henrissat B."/>
            <person name="Grigoriev I.V."/>
            <person name="Hibbett D.S."/>
            <person name="Martin F."/>
            <person name="Nordberg H.P."/>
            <person name="Cantor M.N."/>
            <person name="Hua S.X."/>
        </authorList>
    </citation>
    <scope>NUCLEOTIDE SEQUENCE [LARGE SCALE GENOMIC DNA]</scope>
    <source>
        <strain evidence="1 2">Ve08.2h10</strain>
    </source>
</reference>
<reference evidence="2" key="2">
    <citation type="submission" date="2015-01" db="EMBL/GenBank/DDBJ databases">
        <title>Evolutionary Origins and Diversification of the Mycorrhizal Mutualists.</title>
        <authorList>
            <consortium name="DOE Joint Genome Institute"/>
            <consortium name="Mycorrhizal Genomics Consortium"/>
            <person name="Kohler A."/>
            <person name="Kuo A."/>
            <person name="Nagy L.G."/>
            <person name="Floudas D."/>
            <person name="Copeland A."/>
            <person name="Barry K.W."/>
            <person name="Cichocki N."/>
            <person name="Veneault-Fourrey C."/>
            <person name="LaButti K."/>
            <person name="Lindquist E.A."/>
            <person name="Lipzen A."/>
            <person name="Lundell T."/>
            <person name="Morin E."/>
            <person name="Murat C."/>
            <person name="Riley R."/>
            <person name="Ohm R."/>
            <person name="Sun H."/>
            <person name="Tunlid A."/>
            <person name="Henrissat B."/>
            <person name="Grigoriev I.V."/>
            <person name="Hibbett D.S."/>
            <person name="Martin F."/>
        </authorList>
    </citation>
    <scope>NUCLEOTIDE SEQUENCE [LARGE SCALE GENOMIC DNA]</scope>
    <source>
        <strain evidence="2">Ve08.2h10</strain>
    </source>
</reference>
<protein>
    <submittedName>
        <fullName evidence="1">Uncharacterized protein</fullName>
    </submittedName>
</protein>